<accession>A0AAN8XSF0</accession>
<proteinExistence type="predicted"/>
<dbReference type="AlphaFoldDB" id="A0AAN8XSF0"/>
<gene>
    <name evidence="2" type="ORF">SK128_023937</name>
</gene>
<sequence length="70" mass="7334">MVSPGVDYLGGSSGKGRPNSASVVCRSVVEGRIISQAPVRALVESARGVLAKLFFFPPQNISQFGELLKG</sequence>
<dbReference type="Proteomes" id="UP001381693">
    <property type="component" value="Unassembled WGS sequence"/>
</dbReference>
<keyword evidence="3" id="KW-1185">Reference proteome</keyword>
<evidence type="ECO:0000256" key="1">
    <source>
        <dbReference type="SAM" id="MobiDB-lite"/>
    </source>
</evidence>
<protein>
    <submittedName>
        <fullName evidence="2">Uncharacterized protein</fullName>
    </submittedName>
</protein>
<feature type="non-terminal residue" evidence="2">
    <location>
        <position position="70"/>
    </location>
</feature>
<reference evidence="2 3" key="1">
    <citation type="submission" date="2023-11" db="EMBL/GenBank/DDBJ databases">
        <title>Halocaridina rubra genome assembly.</title>
        <authorList>
            <person name="Smith C."/>
        </authorList>
    </citation>
    <scope>NUCLEOTIDE SEQUENCE [LARGE SCALE GENOMIC DNA]</scope>
    <source>
        <strain evidence="2">EP-1</strain>
        <tissue evidence="2">Whole</tissue>
    </source>
</reference>
<name>A0AAN8XSF0_HALRR</name>
<evidence type="ECO:0000313" key="3">
    <source>
        <dbReference type="Proteomes" id="UP001381693"/>
    </source>
</evidence>
<feature type="region of interest" description="Disordered" evidence="1">
    <location>
        <begin position="1"/>
        <end position="20"/>
    </location>
</feature>
<organism evidence="2 3">
    <name type="scientific">Halocaridina rubra</name>
    <name type="common">Hawaiian red shrimp</name>
    <dbReference type="NCBI Taxonomy" id="373956"/>
    <lineage>
        <taxon>Eukaryota</taxon>
        <taxon>Metazoa</taxon>
        <taxon>Ecdysozoa</taxon>
        <taxon>Arthropoda</taxon>
        <taxon>Crustacea</taxon>
        <taxon>Multicrustacea</taxon>
        <taxon>Malacostraca</taxon>
        <taxon>Eumalacostraca</taxon>
        <taxon>Eucarida</taxon>
        <taxon>Decapoda</taxon>
        <taxon>Pleocyemata</taxon>
        <taxon>Caridea</taxon>
        <taxon>Atyoidea</taxon>
        <taxon>Atyidae</taxon>
        <taxon>Halocaridina</taxon>
    </lineage>
</organism>
<dbReference type="EMBL" id="JAXCGZ010003146">
    <property type="protein sequence ID" value="KAK7083405.1"/>
    <property type="molecule type" value="Genomic_DNA"/>
</dbReference>
<evidence type="ECO:0000313" key="2">
    <source>
        <dbReference type="EMBL" id="KAK7083405.1"/>
    </source>
</evidence>
<comment type="caution">
    <text evidence="2">The sequence shown here is derived from an EMBL/GenBank/DDBJ whole genome shotgun (WGS) entry which is preliminary data.</text>
</comment>